<name>A0A6N6W934_9BURK</name>
<comment type="caution">
    <text evidence="2">The sequence shown here is derived from an EMBL/GenBank/DDBJ whole genome shotgun (WGS) entry which is preliminary data.</text>
</comment>
<feature type="domain" description="Cupin type-2" evidence="1">
    <location>
        <begin position="47"/>
        <end position="111"/>
    </location>
</feature>
<dbReference type="CDD" id="cd02233">
    <property type="entry name" value="cupin_HNL-like"/>
    <property type="match status" value="1"/>
</dbReference>
<evidence type="ECO:0000313" key="3">
    <source>
        <dbReference type="Proteomes" id="UP000463700"/>
    </source>
</evidence>
<sequence>MTDKQAQTIIRNGSKPSIKGPGSWFTGAVRIDSLFQMEEPGRTGGAIVTFEPGARTHWHTHPLGQILVVLSGVGWTQCEGGQRSEIRAGDIVSCSCGKRHWHGAAATTAMSHFAVTEMLDGKNVEWMESVTDEQYEAGPLVTD</sequence>
<dbReference type="RefSeq" id="WP_154565425.1">
    <property type="nucleotide sequence ID" value="NZ_VOSW01000072.1"/>
</dbReference>
<dbReference type="AlphaFoldDB" id="A0A6N6W934"/>
<dbReference type="Gene3D" id="2.60.120.10">
    <property type="entry name" value="Jelly Rolls"/>
    <property type="match status" value="1"/>
</dbReference>
<accession>A0A6N6W934</accession>
<dbReference type="Proteomes" id="UP000463700">
    <property type="component" value="Unassembled WGS sequence"/>
</dbReference>
<dbReference type="InterPro" id="IPR047263">
    <property type="entry name" value="HNL-like_cupin"/>
</dbReference>
<dbReference type="SUPFAM" id="SSF51182">
    <property type="entry name" value="RmlC-like cupins"/>
    <property type="match status" value="1"/>
</dbReference>
<dbReference type="EMBL" id="VOSW01000072">
    <property type="protein sequence ID" value="KAE8756060.1"/>
    <property type="molecule type" value="Genomic_DNA"/>
</dbReference>
<organism evidence="2 3">
    <name type="scientific">Paraburkholderia madseniana</name>
    <dbReference type="NCBI Taxonomy" id="2599607"/>
    <lineage>
        <taxon>Bacteria</taxon>
        <taxon>Pseudomonadati</taxon>
        <taxon>Pseudomonadota</taxon>
        <taxon>Betaproteobacteria</taxon>
        <taxon>Burkholderiales</taxon>
        <taxon>Burkholderiaceae</taxon>
        <taxon>Paraburkholderia</taxon>
    </lineage>
</organism>
<dbReference type="InterPro" id="IPR011051">
    <property type="entry name" value="RmlC_Cupin_sf"/>
</dbReference>
<evidence type="ECO:0000259" key="1">
    <source>
        <dbReference type="Pfam" id="PF07883"/>
    </source>
</evidence>
<protein>
    <submittedName>
        <fullName evidence="2">Cupin domain-containing protein</fullName>
    </submittedName>
</protein>
<evidence type="ECO:0000313" key="2">
    <source>
        <dbReference type="EMBL" id="KAE8756060.1"/>
    </source>
</evidence>
<gene>
    <name evidence="2" type="ORF">FSO04_31000</name>
</gene>
<reference evidence="2 3" key="1">
    <citation type="journal article" date="2020" name="Int. J. Syst. Evol. Microbiol.">
        <title>Paraburkholderia madseniana sp. nov., a phenolic acid-degrading bacterium isolated from acidic forest soil.</title>
        <authorList>
            <person name="Wilhelm R.C."/>
            <person name="Murphy S.J.L."/>
            <person name="Feriancek N.M."/>
            <person name="Karasz D.C."/>
            <person name="DeRito C.M."/>
            <person name="Newman J.D."/>
            <person name="Buckley D.H."/>
        </authorList>
    </citation>
    <scope>NUCLEOTIDE SEQUENCE [LARGE SCALE GENOMIC DNA]</scope>
    <source>
        <strain evidence="2 3">RP11</strain>
    </source>
</reference>
<dbReference type="InterPro" id="IPR013096">
    <property type="entry name" value="Cupin_2"/>
</dbReference>
<dbReference type="OrthoDB" id="9802489at2"/>
<dbReference type="PANTHER" id="PTHR43698">
    <property type="entry name" value="RIBD C-TERMINAL DOMAIN CONTAINING PROTEIN"/>
    <property type="match status" value="1"/>
</dbReference>
<dbReference type="PANTHER" id="PTHR43698:SF1">
    <property type="entry name" value="BLL4564 PROTEIN"/>
    <property type="match status" value="1"/>
</dbReference>
<dbReference type="InterPro" id="IPR014710">
    <property type="entry name" value="RmlC-like_jellyroll"/>
</dbReference>
<proteinExistence type="predicted"/>
<dbReference type="Pfam" id="PF07883">
    <property type="entry name" value="Cupin_2"/>
    <property type="match status" value="1"/>
</dbReference>